<proteinExistence type="predicted"/>
<dbReference type="Gene3D" id="3.90.550.10">
    <property type="entry name" value="Spore Coat Polysaccharide Biosynthesis Protein SpsA, Chain A"/>
    <property type="match status" value="1"/>
</dbReference>
<keyword evidence="2" id="KW-1185">Reference proteome</keyword>
<dbReference type="PANTHER" id="PTHR36529:SF1">
    <property type="entry name" value="GLYCOSYLTRANSFERASE"/>
    <property type="match status" value="1"/>
</dbReference>
<dbReference type="EMBL" id="CP063656">
    <property type="protein sequence ID" value="QOW19303.1"/>
    <property type="molecule type" value="Genomic_DNA"/>
</dbReference>
<dbReference type="InterPro" id="IPR018641">
    <property type="entry name" value="Trfase_1_rSAM/seldom-assoc"/>
</dbReference>
<dbReference type="InterPro" id="IPR029044">
    <property type="entry name" value="Nucleotide-diphossugar_trans"/>
</dbReference>
<dbReference type="SUPFAM" id="SSF53448">
    <property type="entry name" value="Nucleotide-diphospho-sugar transferases"/>
    <property type="match status" value="1"/>
</dbReference>
<dbReference type="PANTHER" id="PTHR36529">
    <property type="entry name" value="SLL1095 PROTEIN"/>
    <property type="match status" value="1"/>
</dbReference>
<protein>
    <submittedName>
        <fullName evidence="1">DUF2064 domain-containing protein</fullName>
    </submittedName>
</protein>
<dbReference type="Pfam" id="PF09837">
    <property type="entry name" value="DUF2064"/>
    <property type="match status" value="1"/>
</dbReference>
<accession>A0A7S6UFG8</accession>
<dbReference type="KEGG" id="lcic:INQ41_11850"/>
<gene>
    <name evidence="1" type="ORF">INQ41_11850</name>
</gene>
<dbReference type="Proteomes" id="UP000594059">
    <property type="component" value="Chromosome"/>
</dbReference>
<sequence length="242" mass="25639">MALLAHGAAAVSGALAIFVKTPGRSALKTRLAAGTGTAYAQRWYELAAEAVASVAAQAREQFGLTVYWAVAEAGAESAWTGLPTLAQGDGDLGTRMARVHSALVERHGFALLIGADAPQLTASLLGEATRWLAVAGATEPRLSLGPASDGGFWLFGSNKAVPLQAWTRIGYSQADTANRFHESLRPYGSWQTLATLTDVDRAGDLKPVQRALAALVSPTREQRTLAQWMHDTPAMRDRDASQ</sequence>
<name>A0A7S6UFG8_9GAMM</name>
<evidence type="ECO:0000313" key="2">
    <source>
        <dbReference type="Proteomes" id="UP000594059"/>
    </source>
</evidence>
<reference evidence="1 2" key="1">
    <citation type="submission" date="2020-10" db="EMBL/GenBank/DDBJ databases">
        <title>complete genome sequencing of Lysobacter sp. H21R20.</title>
        <authorList>
            <person name="Bae J.-W."/>
            <person name="Lee S.-Y."/>
        </authorList>
    </citation>
    <scope>NUCLEOTIDE SEQUENCE [LARGE SCALE GENOMIC DNA]</scope>
    <source>
        <strain evidence="1 2">H21R20</strain>
    </source>
</reference>
<organism evidence="1 2">
    <name type="scientific">Novilysobacter ciconiae</name>
    <dbReference type="NCBI Taxonomy" id="2781022"/>
    <lineage>
        <taxon>Bacteria</taxon>
        <taxon>Pseudomonadati</taxon>
        <taxon>Pseudomonadota</taxon>
        <taxon>Gammaproteobacteria</taxon>
        <taxon>Lysobacterales</taxon>
        <taxon>Lysobacteraceae</taxon>
        <taxon>Novilysobacter</taxon>
    </lineage>
</organism>
<dbReference type="AlphaFoldDB" id="A0A7S6UFG8"/>
<evidence type="ECO:0000313" key="1">
    <source>
        <dbReference type="EMBL" id="QOW19303.1"/>
    </source>
</evidence>
<dbReference type="RefSeq" id="WP_193984729.1">
    <property type="nucleotide sequence ID" value="NZ_CP063656.1"/>
</dbReference>